<sequence length="192" mass="22165">MPAQPAYLLSEAEYLQRERQAKFKSEYLNGKVYAMAGASREHNQISTNLVVSLGAQLLETPCGVYSSDMKVRTRTDKTNKFSYPDVVVTCGDEQFEDENGDVLLNPLVIIEVLSASTEAYDRGLKFFHYQLIPPLQEYLLVAQDYCRVEKYQRQADKQWVYSEFHEMQDVVEISTLQCRVRVADIYRRVLAE</sequence>
<dbReference type="InterPro" id="IPR008538">
    <property type="entry name" value="Uma2"/>
</dbReference>
<feature type="domain" description="Putative restriction endonuclease" evidence="1">
    <location>
        <begin position="12"/>
        <end position="176"/>
    </location>
</feature>
<dbReference type="PANTHER" id="PTHR36558:SF1">
    <property type="entry name" value="RESTRICTION ENDONUCLEASE DOMAIN-CONTAINING PROTEIN-RELATED"/>
    <property type="match status" value="1"/>
</dbReference>
<protein>
    <submittedName>
        <fullName evidence="2">Uma2 family endonuclease</fullName>
    </submittedName>
</protein>
<dbReference type="CDD" id="cd06260">
    <property type="entry name" value="DUF820-like"/>
    <property type="match status" value="1"/>
</dbReference>
<gene>
    <name evidence="2" type="ORF">J9260_04455</name>
</gene>
<dbReference type="KEGG" id="tun:J9260_04455"/>
<dbReference type="PANTHER" id="PTHR36558">
    <property type="entry name" value="GLR1098 PROTEIN"/>
    <property type="match status" value="1"/>
</dbReference>
<dbReference type="SUPFAM" id="SSF52980">
    <property type="entry name" value="Restriction endonuclease-like"/>
    <property type="match status" value="1"/>
</dbReference>
<keyword evidence="2" id="KW-0378">Hydrolase</keyword>
<reference evidence="2" key="1">
    <citation type="submission" date="2021-04" db="EMBL/GenBank/DDBJ databases">
        <title>Genomics, taxonomy and metabolism of representatives of sulfur bacteria of the genus Thiothrix: Thiothrix fructosivorans QT, Thiothrix unzii A1T and three new species, Thiothrix subterranea sp. nov., Thiothrix litoralis sp. nov. and 'Candidatus Thiothrix anitrata' sp. nov.</title>
        <authorList>
            <person name="Ravin N.V."/>
            <person name="Smolyakov D."/>
            <person name="Rudenko T.S."/>
            <person name="Mardanov A.V."/>
            <person name="Beletsky A.V."/>
            <person name="Markov N.D."/>
            <person name="Fomenkov A.I."/>
            <person name="Roberts R.J."/>
            <person name="Karnachuk O.V."/>
            <person name="Novikov A."/>
            <person name="Grabovich M.Y."/>
        </authorList>
    </citation>
    <scope>NUCLEOTIDE SEQUENCE</scope>
    <source>
        <strain evidence="2">A1</strain>
    </source>
</reference>
<keyword evidence="2" id="KW-0540">Nuclease</keyword>
<dbReference type="InterPro" id="IPR011335">
    <property type="entry name" value="Restrct_endonuc-II-like"/>
</dbReference>
<keyword evidence="3" id="KW-1185">Reference proteome</keyword>
<dbReference type="RefSeq" id="WP_210219843.1">
    <property type="nucleotide sequence ID" value="NZ_CP072793.1"/>
</dbReference>
<accession>A0A975IHX1</accession>
<dbReference type="Gene3D" id="3.90.1570.10">
    <property type="entry name" value="tt1808, chain A"/>
    <property type="match status" value="1"/>
</dbReference>
<dbReference type="InterPro" id="IPR012296">
    <property type="entry name" value="Nuclease_put_TT1808"/>
</dbReference>
<evidence type="ECO:0000313" key="3">
    <source>
        <dbReference type="Proteomes" id="UP000672009"/>
    </source>
</evidence>
<dbReference type="GO" id="GO:0004519">
    <property type="term" value="F:endonuclease activity"/>
    <property type="evidence" value="ECO:0007669"/>
    <property type="project" value="UniProtKB-KW"/>
</dbReference>
<proteinExistence type="predicted"/>
<dbReference type="EMBL" id="CP072793">
    <property type="protein sequence ID" value="QTR54352.1"/>
    <property type="molecule type" value="Genomic_DNA"/>
</dbReference>
<evidence type="ECO:0000313" key="2">
    <source>
        <dbReference type="EMBL" id="QTR54352.1"/>
    </source>
</evidence>
<dbReference type="AlphaFoldDB" id="A0A975IHX1"/>
<dbReference type="Proteomes" id="UP000672009">
    <property type="component" value="Chromosome"/>
</dbReference>
<evidence type="ECO:0000259" key="1">
    <source>
        <dbReference type="Pfam" id="PF05685"/>
    </source>
</evidence>
<name>A0A975IHX1_9GAMM</name>
<organism evidence="2 3">
    <name type="scientific">Thiothrix unzii</name>
    <dbReference type="NCBI Taxonomy" id="111769"/>
    <lineage>
        <taxon>Bacteria</taxon>
        <taxon>Pseudomonadati</taxon>
        <taxon>Pseudomonadota</taxon>
        <taxon>Gammaproteobacteria</taxon>
        <taxon>Thiotrichales</taxon>
        <taxon>Thiotrichaceae</taxon>
        <taxon>Thiothrix</taxon>
    </lineage>
</organism>
<keyword evidence="2" id="KW-0255">Endonuclease</keyword>
<dbReference type="Pfam" id="PF05685">
    <property type="entry name" value="Uma2"/>
    <property type="match status" value="1"/>
</dbReference>